<dbReference type="PRINTS" id="PR00080">
    <property type="entry name" value="SDRFAMILY"/>
</dbReference>
<dbReference type="Gene3D" id="3.40.50.720">
    <property type="entry name" value="NAD(P)-binding Rossmann-like Domain"/>
    <property type="match status" value="1"/>
</dbReference>
<evidence type="ECO:0000259" key="4">
    <source>
        <dbReference type="SMART" id="SM00822"/>
    </source>
</evidence>
<keyword evidence="6" id="KW-1185">Reference proteome</keyword>
<keyword evidence="2" id="KW-0560">Oxidoreductase</keyword>
<dbReference type="RefSeq" id="WP_074755233.1">
    <property type="nucleotide sequence ID" value="NZ_FNCO01000011.1"/>
</dbReference>
<dbReference type="Pfam" id="PF00106">
    <property type="entry name" value="adh_short"/>
    <property type="match status" value="1"/>
</dbReference>
<dbReference type="EMBL" id="FNCO01000011">
    <property type="protein sequence ID" value="SDI21932.1"/>
    <property type="molecule type" value="Genomic_DNA"/>
</dbReference>
<evidence type="ECO:0000313" key="6">
    <source>
        <dbReference type="Proteomes" id="UP000182894"/>
    </source>
</evidence>
<proteinExistence type="inferred from homology"/>
<evidence type="ECO:0000256" key="3">
    <source>
        <dbReference type="RuleBase" id="RU000363"/>
    </source>
</evidence>
<organism evidence="5 6">
    <name type="scientific">Pseudomonas abietaniphila</name>
    <dbReference type="NCBI Taxonomy" id="89065"/>
    <lineage>
        <taxon>Bacteria</taxon>
        <taxon>Pseudomonadati</taxon>
        <taxon>Pseudomonadota</taxon>
        <taxon>Gammaproteobacteria</taxon>
        <taxon>Pseudomonadales</taxon>
        <taxon>Pseudomonadaceae</taxon>
        <taxon>Pseudomonas</taxon>
    </lineage>
</organism>
<dbReference type="InterPro" id="IPR002347">
    <property type="entry name" value="SDR_fam"/>
</dbReference>
<dbReference type="InterPro" id="IPR051911">
    <property type="entry name" value="SDR_oxidoreductase"/>
</dbReference>
<sequence length="287" mass="30922">MSKVWLITGSASGLGRNIAEAVLGSGDRLLAAARDIRRLDDLIDRYPSTVFPFELDVTDAHAANAAVQAAVQHFGRLDVLVNNAGYGHMLPFEQIEASDFRLEFETNFFGVVNLCRAAVPVMREQGSGHIIQISSVGGRLATLGMSAYQSAKWAVGGFSDVLAAEVKPLGIRVTTLEPGGMRTHWAVRARGGNVSIMAPYQVNVGQMRDRLRNMAGNENSDPDRVAQVVLKVAEHETPPLRLLLGSDALHYLTPVEADRAAAAERWKAVSTSVDFSATAPVPSLPQH</sequence>
<dbReference type="OrthoDB" id="9775296at2"/>
<dbReference type="InterPro" id="IPR036291">
    <property type="entry name" value="NAD(P)-bd_dom_sf"/>
</dbReference>
<reference evidence="6" key="1">
    <citation type="submission" date="2016-10" db="EMBL/GenBank/DDBJ databases">
        <authorList>
            <person name="Varghese N."/>
            <person name="Submissions S."/>
        </authorList>
    </citation>
    <scope>NUCLEOTIDE SEQUENCE [LARGE SCALE GENOMIC DNA]</scope>
    <source>
        <strain evidence="6">ATCC 700689</strain>
    </source>
</reference>
<evidence type="ECO:0000256" key="1">
    <source>
        <dbReference type="ARBA" id="ARBA00006484"/>
    </source>
</evidence>
<protein>
    <submittedName>
        <fullName evidence="5">NADP-dependent 3-hydroxy acid dehydrogenase YdfG</fullName>
    </submittedName>
</protein>
<dbReference type="GO" id="GO:0016491">
    <property type="term" value="F:oxidoreductase activity"/>
    <property type="evidence" value="ECO:0007669"/>
    <property type="project" value="UniProtKB-KW"/>
</dbReference>
<comment type="similarity">
    <text evidence="1 3">Belongs to the short-chain dehydrogenases/reductases (SDR) family.</text>
</comment>
<gene>
    <name evidence="5" type="ORF">SAMN05216605_111150</name>
</gene>
<dbReference type="SUPFAM" id="SSF51735">
    <property type="entry name" value="NAD(P)-binding Rossmann-fold domains"/>
    <property type="match status" value="1"/>
</dbReference>
<dbReference type="CDD" id="cd05374">
    <property type="entry name" value="17beta-HSD-like_SDR_c"/>
    <property type="match status" value="1"/>
</dbReference>
<dbReference type="InterPro" id="IPR057326">
    <property type="entry name" value="KR_dom"/>
</dbReference>
<dbReference type="SMART" id="SM00822">
    <property type="entry name" value="PKS_KR"/>
    <property type="match status" value="1"/>
</dbReference>
<evidence type="ECO:0000256" key="2">
    <source>
        <dbReference type="ARBA" id="ARBA00023002"/>
    </source>
</evidence>
<dbReference type="STRING" id="89065.SAMN05216605_111150"/>
<dbReference type="AlphaFoldDB" id="A0A1G8ISW6"/>
<dbReference type="PANTHER" id="PTHR43976">
    <property type="entry name" value="SHORT CHAIN DEHYDROGENASE"/>
    <property type="match status" value="1"/>
</dbReference>
<dbReference type="NCBIfam" id="NF006114">
    <property type="entry name" value="PRK08263.1"/>
    <property type="match status" value="1"/>
</dbReference>
<name>A0A1G8ISW6_9PSED</name>
<evidence type="ECO:0000313" key="5">
    <source>
        <dbReference type="EMBL" id="SDI21932.1"/>
    </source>
</evidence>
<dbReference type="PRINTS" id="PR00081">
    <property type="entry name" value="GDHRDH"/>
</dbReference>
<accession>A0A1G8ISW6</accession>
<dbReference type="Proteomes" id="UP000182894">
    <property type="component" value="Unassembled WGS sequence"/>
</dbReference>
<dbReference type="PANTHER" id="PTHR43976:SF16">
    <property type="entry name" value="SHORT-CHAIN DEHYDROGENASE_REDUCTASE FAMILY PROTEIN"/>
    <property type="match status" value="1"/>
</dbReference>
<feature type="domain" description="Ketoreductase" evidence="4">
    <location>
        <begin position="3"/>
        <end position="185"/>
    </location>
</feature>